<dbReference type="Gene3D" id="3.30.200.20">
    <property type="entry name" value="Phosphorylase Kinase, domain 1"/>
    <property type="match status" value="1"/>
</dbReference>
<dbReference type="GO" id="GO:0033316">
    <property type="term" value="P:meiotic spindle assembly checkpoint signaling"/>
    <property type="evidence" value="ECO:0007669"/>
    <property type="project" value="TreeGrafter"/>
</dbReference>
<evidence type="ECO:0000313" key="9">
    <source>
        <dbReference type="EMBL" id="KAJ2753768.1"/>
    </source>
</evidence>
<feature type="domain" description="Protein kinase" evidence="8">
    <location>
        <begin position="783"/>
        <end position="1078"/>
    </location>
</feature>
<proteinExistence type="predicted"/>
<dbReference type="GO" id="GO:0004674">
    <property type="term" value="F:protein serine/threonine kinase activity"/>
    <property type="evidence" value="ECO:0007669"/>
    <property type="project" value="UniProtKB-KW"/>
</dbReference>
<comment type="caution">
    <text evidence="9">The sequence shown here is derived from an EMBL/GenBank/DDBJ whole genome shotgun (WGS) entry which is preliminary data.</text>
</comment>
<evidence type="ECO:0000256" key="5">
    <source>
        <dbReference type="ARBA" id="ARBA00022840"/>
    </source>
</evidence>
<dbReference type="GO" id="GO:0034501">
    <property type="term" value="P:protein localization to kinetochore"/>
    <property type="evidence" value="ECO:0007669"/>
    <property type="project" value="TreeGrafter"/>
</dbReference>
<dbReference type="GO" id="GO:0072686">
    <property type="term" value="C:mitotic spindle"/>
    <property type="evidence" value="ECO:0007669"/>
    <property type="project" value="InterPro"/>
</dbReference>
<evidence type="ECO:0000256" key="6">
    <source>
        <dbReference type="SAM" id="Coils"/>
    </source>
</evidence>
<dbReference type="CDD" id="cd14131">
    <property type="entry name" value="PKc_Mps1"/>
    <property type="match status" value="1"/>
</dbReference>
<dbReference type="PROSITE" id="PS50011">
    <property type="entry name" value="PROTEIN_KINASE_DOM"/>
    <property type="match status" value="1"/>
</dbReference>
<dbReference type="GO" id="GO:0007094">
    <property type="term" value="P:mitotic spindle assembly checkpoint signaling"/>
    <property type="evidence" value="ECO:0007669"/>
    <property type="project" value="TreeGrafter"/>
</dbReference>
<dbReference type="PANTHER" id="PTHR22974:SF21">
    <property type="entry name" value="DUAL SPECIFICITY PROTEIN KINASE TTK"/>
    <property type="match status" value="1"/>
</dbReference>
<keyword evidence="5" id="KW-0067">ATP-binding</keyword>
<dbReference type="Pfam" id="PF00069">
    <property type="entry name" value="Pkinase"/>
    <property type="match status" value="1"/>
</dbReference>
<evidence type="ECO:0000313" key="10">
    <source>
        <dbReference type="Proteomes" id="UP001140011"/>
    </source>
</evidence>
<dbReference type="InterPro" id="IPR000719">
    <property type="entry name" value="Prot_kinase_dom"/>
</dbReference>
<dbReference type="InterPro" id="IPR008271">
    <property type="entry name" value="Ser/Thr_kinase_AS"/>
</dbReference>
<dbReference type="EMBL" id="JANBUH010000163">
    <property type="protein sequence ID" value="KAJ2753768.1"/>
    <property type="molecule type" value="Genomic_DNA"/>
</dbReference>
<dbReference type="GO" id="GO:0008608">
    <property type="term" value="P:attachment of spindle microtubules to kinetochore"/>
    <property type="evidence" value="ECO:0007669"/>
    <property type="project" value="InterPro"/>
</dbReference>
<keyword evidence="1" id="KW-0723">Serine/threonine-protein kinase</keyword>
<dbReference type="GO" id="GO:0042729">
    <property type="term" value="C:DASH complex"/>
    <property type="evidence" value="ECO:0007669"/>
    <property type="project" value="InterPro"/>
</dbReference>
<dbReference type="InterPro" id="IPR011009">
    <property type="entry name" value="Kinase-like_dom_sf"/>
</dbReference>
<dbReference type="OrthoDB" id="20524at2759"/>
<sequence>MSLYNNSYGSSGLGSQQGSRSSRAPYSSLASSKAVAATKPLELSMDDFDDIDKMSDMEHMDFEKTSRTPETRSRAGGRDPAVEDQNGVAFHSRRAARSHSYDEQAFMVTPSTEGILGRLNAGGRGYERQTPGYDSGSHSTLLPADGRSLLSPEHRYGSALELSQESEYMTKNITPASYRASQRSSDSMAKVRFSSEIQSEQAADMTAVRATRDSTGYLAEQPTSNEYAMAETPALKPPQHPVQGSTVTSRWKRRGRFGLAKPKRNDHGLPSEDSTHDGDGDSMGFGSNSPPKSLEFLGESSGSIDHKPFSSRHTQSPPRNHLSGLGSLGSENSQRHSFASMDEPAPEFENTFHTARPRYSSKSPPDVSSGGPADTARVPYESSAQNRSMDISDVSMTSNPRSRPHSPDVDSAIKTPASTGSLSRTSFSEHSGSHGKRTAELRQAEGGGSDAKEYAPSDMARRRALSPLIGRVRPLGSSVGSASNESLGQRAELGTSPKMQPKRGSPNSQGHGLVRASTASALEKRSSAHGDSAMEISSRFQQYEMRMKEASPQYRSPRERQRGLGGLVRSADVSMGSADSSRAEDGEHYRVDQHPPSEPKSSSRRINSASSSARMSDKPAVPAYDGRPEHHSISNASPRLSARRVAAAATDNNFEALRRGGTPAVTDENVPNGVRGSAKSTNGQSEDRNRSPYLSPAVVEKPALQAQYAEALSQVAQQRKPAVSFSQPALTPPQQVAQSQSRTNSQPKATPQTTPQDQQQQQAVQGGIATDPKRTLVVNGRSYQKISITGRGGSSKVYKAMSPKHEIFAIKRVSFSRADMQAIEGYINEIILLRKFEGNPYIIQLYDAEINKERGLIHMVMEFGETDLASVLKRQGDRPLGMNTIRLYWEQMLKAVQIIHDERVVHADLKPANYLLVRGSLKLIDFGIAKSIGNDTTNIHRENQVGTVNYMSPEAIKETNTEGGARLMKLGRASDIWSLGIILYQMCYGRTPFAQLALFKKLASIPDPSFAIPYPQYMAGCLQVGTENDPNADIGPTFSDGSAKVKVPSDLLQVMKACLHRDPNKRITIPQLLVDPLLCPISMEHALPPAMSQLLTLLKASPHVLDQWDISELQNEKILSSLVKLNETLLELNQKIEEINEMNSDLVAFSNIWNHYQRNANLYLTSTNSLEPAAVKR</sequence>
<feature type="compositionally biased region" description="Low complexity" evidence="7">
    <location>
        <begin position="604"/>
        <end position="614"/>
    </location>
</feature>
<organism evidence="9 10">
    <name type="scientific">Coemansia pectinata</name>
    <dbReference type="NCBI Taxonomy" id="1052879"/>
    <lineage>
        <taxon>Eukaryota</taxon>
        <taxon>Fungi</taxon>
        <taxon>Fungi incertae sedis</taxon>
        <taxon>Zoopagomycota</taxon>
        <taxon>Kickxellomycotina</taxon>
        <taxon>Kickxellomycetes</taxon>
        <taxon>Kickxellales</taxon>
        <taxon>Kickxellaceae</taxon>
        <taxon>Coemansia</taxon>
    </lineage>
</organism>
<evidence type="ECO:0000256" key="4">
    <source>
        <dbReference type="ARBA" id="ARBA00022777"/>
    </source>
</evidence>
<dbReference type="PANTHER" id="PTHR22974">
    <property type="entry name" value="MIXED LINEAGE PROTEIN KINASE"/>
    <property type="match status" value="1"/>
</dbReference>
<gene>
    <name evidence="9" type="primary">MPS1</name>
    <name evidence="9" type="ORF">GGI19_002889</name>
</gene>
<feature type="region of interest" description="Disordered" evidence="7">
    <location>
        <begin position="232"/>
        <end position="692"/>
    </location>
</feature>
<accession>A0A9W8GV35</accession>
<dbReference type="FunFam" id="1.10.510.10:FF:000224">
    <property type="entry name" value="serine/threonine-protein kinase mph1 isoform X1"/>
    <property type="match status" value="1"/>
</dbReference>
<feature type="compositionally biased region" description="Polar residues" evidence="7">
    <location>
        <begin position="416"/>
        <end position="430"/>
    </location>
</feature>
<evidence type="ECO:0000256" key="3">
    <source>
        <dbReference type="ARBA" id="ARBA00022741"/>
    </source>
</evidence>
<dbReference type="InterPro" id="IPR027084">
    <property type="entry name" value="Mps1_cat"/>
</dbReference>
<feature type="compositionally biased region" description="Basic and acidic residues" evidence="7">
    <location>
        <begin position="450"/>
        <end position="461"/>
    </location>
</feature>
<evidence type="ECO:0000256" key="1">
    <source>
        <dbReference type="ARBA" id="ARBA00022527"/>
    </source>
</evidence>
<dbReference type="GO" id="GO:0005524">
    <property type="term" value="F:ATP binding"/>
    <property type="evidence" value="ECO:0007669"/>
    <property type="project" value="UniProtKB-KW"/>
</dbReference>
<reference evidence="9" key="1">
    <citation type="submission" date="2022-07" db="EMBL/GenBank/DDBJ databases">
        <title>Phylogenomic reconstructions and comparative analyses of Kickxellomycotina fungi.</title>
        <authorList>
            <person name="Reynolds N.K."/>
            <person name="Stajich J.E."/>
            <person name="Barry K."/>
            <person name="Grigoriev I.V."/>
            <person name="Crous P."/>
            <person name="Smith M.E."/>
        </authorList>
    </citation>
    <scope>NUCLEOTIDE SEQUENCE</scope>
    <source>
        <strain evidence="9">BCRC 34297</strain>
    </source>
</reference>
<dbReference type="AlphaFoldDB" id="A0A9W8GV35"/>
<feature type="compositionally biased region" description="Polar residues" evidence="7">
    <location>
        <begin position="724"/>
        <end position="745"/>
    </location>
</feature>
<feature type="compositionally biased region" description="Polar residues" evidence="7">
    <location>
        <begin position="382"/>
        <end position="401"/>
    </location>
</feature>
<feature type="compositionally biased region" description="Basic and acidic residues" evidence="7">
    <location>
        <begin position="51"/>
        <end position="81"/>
    </location>
</feature>
<keyword evidence="6" id="KW-0175">Coiled coil</keyword>
<keyword evidence="10" id="KW-1185">Reference proteome</keyword>
<evidence type="ECO:0000256" key="7">
    <source>
        <dbReference type="SAM" id="MobiDB-lite"/>
    </source>
</evidence>
<feature type="compositionally biased region" description="Basic and acidic residues" evidence="7">
    <location>
        <begin position="263"/>
        <end position="279"/>
    </location>
</feature>
<dbReference type="Pfam" id="PF08650">
    <property type="entry name" value="DASH_Dad4"/>
    <property type="match status" value="1"/>
</dbReference>
<dbReference type="PROSITE" id="PS00108">
    <property type="entry name" value="PROTEIN_KINASE_ST"/>
    <property type="match status" value="1"/>
</dbReference>
<feature type="compositionally biased region" description="Low complexity" evidence="7">
    <location>
        <begin position="1"/>
        <end position="32"/>
    </location>
</feature>
<keyword evidence="3" id="KW-0547">Nucleotide-binding</keyword>
<feature type="region of interest" description="Disordered" evidence="7">
    <location>
        <begin position="723"/>
        <end position="771"/>
    </location>
</feature>
<feature type="region of interest" description="Disordered" evidence="7">
    <location>
        <begin position="1"/>
        <end position="103"/>
    </location>
</feature>
<evidence type="ECO:0000259" key="8">
    <source>
        <dbReference type="PROSITE" id="PS50011"/>
    </source>
</evidence>
<dbReference type="Proteomes" id="UP001140011">
    <property type="component" value="Unassembled WGS sequence"/>
</dbReference>
<dbReference type="SUPFAM" id="SSF56112">
    <property type="entry name" value="Protein kinase-like (PK-like)"/>
    <property type="match status" value="1"/>
</dbReference>
<dbReference type="SMART" id="SM00220">
    <property type="entry name" value="S_TKc"/>
    <property type="match status" value="1"/>
</dbReference>
<feature type="compositionally biased region" description="Basic and acidic residues" evidence="7">
    <location>
        <begin position="581"/>
        <end position="597"/>
    </location>
</feature>
<name>A0A9W8GV35_9FUNG</name>
<feature type="compositionally biased region" description="Low complexity" evidence="7">
    <location>
        <begin position="746"/>
        <end position="765"/>
    </location>
</feature>
<keyword evidence="2 9" id="KW-0808">Transferase</keyword>
<dbReference type="EC" id="2.7.12.1" evidence="9"/>
<dbReference type="GO" id="GO:0004712">
    <property type="term" value="F:protein serine/threonine/tyrosine kinase activity"/>
    <property type="evidence" value="ECO:0007669"/>
    <property type="project" value="UniProtKB-EC"/>
</dbReference>
<keyword evidence="4 9" id="KW-0418">Kinase</keyword>
<evidence type="ECO:0000256" key="2">
    <source>
        <dbReference type="ARBA" id="ARBA00022679"/>
    </source>
</evidence>
<feature type="compositionally biased region" description="Basic residues" evidence="7">
    <location>
        <begin position="250"/>
        <end position="262"/>
    </location>
</feature>
<feature type="compositionally biased region" description="Polar residues" evidence="7">
    <location>
        <begin position="478"/>
        <end position="487"/>
    </location>
</feature>
<protein>
    <submittedName>
        <fullName evidence="9">Dual-specificity kinase, spindle pole body (SPB) duplication and spindle checkpoint function</fullName>
        <ecNumber evidence="9">2.7.12.1</ecNumber>
    </submittedName>
</protein>
<dbReference type="FunFam" id="3.30.200.20:FF:000131">
    <property type="entry name" value="Dual specificity protein kinase TTK"/>
    <property type="match status" value="1"/>
</dbReference>
<feature type="coiled-coil region" evidence="6">
    <location>
        <begin position="1115"/>
        <end position="1145"/>
    </location>
</feature>
<dbReference type="Gene3D" id="1.10.510.10">
    <property type="entry name" value="Transferase(Phosphotransferase) domain 1"/>
    <property type="match status" value="1"/>
</dbReference>
<dbReference type="InterPro" id="IPR013959">
    <property type="entry name" value="DASH_Dad4"/>
</dbReference>